<feature type="domain" description="HTH luxR-type" evidence="5">
    <location>
        <begin position="831"/>
        <end position="896"/>
    </location>
</feature>
<dbReference type="Gene3D" id="1.10.10.10">
    <property type="entry name" value="Winged helix-like DNA-binding domain superfamily/Winged helix DNA-binding domain"/>
    <property type="match status" value="1"/>
</dbReference>
<dbReference type="GO" id="GO:0016887">
    <property type="term" value="F:ATP hydrolysis activity"/>
    <property type="evidence" value="ECO:0007669"/>
    <property type="project" value="InterPro"/>
</dbReference>
<keyword evidence="2" id="KW-0238">DNA-binding</keyword>
<dbReference type="Gene3D" id="3.40.50.300">
    <property type="entry name" value="P-loop containing nucleotide triphosphate hydrolases"/>
    <property type="match status" value="1"/>
</dbReference>
<proteinExistence type="predicted"/>
<evidence type="ECO:0000256" key="4">
    <source>
        <dbReference type="SAM" id="MobiDB-lite"/>
    </source>
</evidence>
<evidence type="ECO:0000256" key="3">
    <source>
        <dbReference type="ARBA" id="ARBA00023163"/>
    </source>
</evidence>
<feature type="region of interest" description="Disordered" evidence="4">
    <location>
        <begin position="1"/>
        <end position="20"/>
    </location>
</feature>
<protein>
    <submittedName>
        <fullName evidence="6">LuxR family transcriptional regulator, maltose regulon positive regulatory protein</fullName>
    </submittedName>
</protein>
<dbReference type="OrthoDB" id="134985at2"/>
<evidence type="ECO:0000259" key="5">
    <source>
        <dbReference type="PROSITE" id="PS50043"/>
    </source>
</evidence>
<dbReference type="RefSeq" id="WP_101811064.1">
    <property type="nucleotide sequence ID" value="NZ_JACHXB010000002.1"/>
</dbReference>
<dbReference type="InterPro" id="IPR027417">
    <property type="entry name" value="P-loop_NTPase"/>
</dbReference>
<dbReference type="SUPFAM" id="SSF46894">
    <property type="entry name" value="C-terminal effector domain of the bipartite response regulators"/>
    <property type="match status" value="1"/>
</dbReference>
<dbReference type="InterPro" id="IPR059106">
    <property type="entry name" value="WHD_MalT"/>
</dbReference>
<reference evidence="6 7" key="1">
    <citation type="submission" date="2017-09" db="EMBL/GenBank/DDBJ databases">
        <authorList>
            <person name="Ehlers B."/>
            <person name="Leendertz F.H."/>
        </authorList>
    </citation>
    <scope>NUCLEOTIDE SEQUENCE [LARGE SCALE GENOMIC DNA]</scope>
    <source>
        <strain evidence="6 7">DSM 46844</strain>
    </source>
</reference>
<dbReference type="EMBL" id="OBDO01000006">
    <property type="protein sequence ID" value="SNX97302.1"/>
    <property type="molecule type" value="Genomic_DNA"/>
</dbReference>
<dbReference type="AlphaFoldDB" id="A0A285EDS9"/>
<gene>
    <name evidence="6" type="ORF">SAMN06893097_106252</name>
</gene>
<dbReference type="InterPro" id="IPR011990">
    <property type="entry name" value="TPR-like_helical_dom_sf"/>
</dbReference>
<sequence>MVRSSSARSPAPGATVPPATRQGVALLASKVTPPQPAHATVLRPRLVSQLSRAVQRSPLTLLSGPAGSGKTVLATSWRQAQQDGRPVAWLTLDDYDDDPATFWNYVVGALAAAGVPCTDLPSLVPGEAPPGWFVPQLAAHLAALPRTVVLVVDDADHVRDRAITNGLDLLVRHGGSRLRLVLCARADPLLPLHQYRLAGTVSEIRGDELAFTPEENHDLLTAMGVPVSPEVARALCTEAQGWAVGLRLAAAPLKQGASPEHLVTSLAHDDGSVAQYLFAEVLQRQPASVRRFLMRVSVTAECWPDLVDRLCGRPIGRRVLAGLARANAFVEEFPGAPEGFRIHPLFREMLQAQLAYDHPGEVAGLHRTCAAWYAEAGRSPEAVGHAVAAGDWDFATRVLIDDLLVMRLLAHRSDPALPGVQALPAQFPGPEAAVIRSAAALAGGHVPTPADLAAVATARGEGHRMMLRVSAALTCLVADAAAATAPSALLAEADAAGSLVAALPGEERREHRECAAVLSSVRALAALGTDAPDRQLLAGLRSAAAAAQTAASRSLRSRTVAHLAVLEALDGHLTRAAHLAEEAEALASDEGREEAEREPAAAAALAWVHLRRYSLTEAREWLVRARARTRDRDGGPSAAATTPPLLAVLQSQLFRLRHEYDAAEQCLGPHLRGPRLPRWVAEQVVAELVRLAVARGHVDEGLAILQDTTADEPWSRRLRDTVGLLSGAPAAPAPTEAEPPAVPAAAVESSVIRACQLLEAGRVPAAAEQLAAALELARPELLRWPFIDTPPQARRLLRTHPRLQEPAAWLSPSSTAQPRPDGQRRAARSEVAQVIQELSDREMEVLQHLAGMLSTAEIAATMFISVNTVRTHIRSILRKLAVSRRNQAVRRARERGLL</sequence>
<evidence type="ECO:0000256" key="2">
    <source>
        <dbReference type="ARBA" id="ARBA00023125"/>
    </source>
</evidence>
<evidence type="ECO:0000313" key="7">
    <source>
        <dbReference type="Proteomes" id="UP000219514"/>
    </source>
</evidence>
<dbReference type="Pfam" id="PF00196">
    <property type="entry name" value="GerE"/>
    <property type="match status" value="1"/>
</dbReference>
<dbReference type="Pfam" id="PF13401">
    <property type="entry name" value="AAA_22"/>
    <property type="match status" value="1"/>
</dbReference>
<keyword evidence="3" id="KW-0804">Transcription</keyword>
<dbReference type="CDD" id="cd06170">
    <property type="entry name" value="LuxR_C_like"/>
    <property type="match status" value="1"/>
</dbReference>
<dbReference type="InterPro" id="IPR000792">
    <property type="entry name" value="Tscrpt_reg_LuxR_C"/>
</dbReference>
<dbReference type="PROSITE" id="PS50043">
    <property type="entry name" value="HTH_LUXR_2"/>
    <property type="match status" value="1"/>
</dbReference>
<dbReference type="Pfam" id="PF25873">
    <property type="entry name" value="WHD_MalT"/>
    <property type="match status" value="1"/>
</dbReference>
<dbReference type="InterPro" id="IPR049945">
    <property type="entry name" value="AAA_22"/>
</dbReference>
<dbReference type="GO" id="GO:0003677">
    <property type="term" value="F:DNA binding"/>
    <property type="evidence" value="ECO:0007669"/>
    <property type="project" value="UniProtKB-KW"/>
</dbReference>
<feature type="compositionally biased region" description="Low complexity" evidence="4">
    <location>
        <begin position="1"/>
        <end position="12"/>
    </location>
</feature>
<dbReference type="Gene3D" id="1.25.40.10">
    <property type="entry name" value="Tetratricopeptide repeat domain"/>
    <property type="match status" value="1"/>
</dbReference>
<dbReference type="SUPFAM" id="SSF52540">
    <property type="entry name" value="P-loop containing nucleoside triphosphate hydrolases"/>
    <property type="match status" value="1"/>
</dbReference>
<dbReference type="InterPro" id="IPR036388">
    <property type="entry name" value="WH-like_DNA-bd_sf"/>
</dbReference>
<dbReference type="GO" id="GO:0006355">
    <property type="term" value="P:regulation of DNA-templated transcription"/>
    <property type="evidence" value="ECO:0007669"/>
    <property type="project" value="InterPro"/>
</dbReference>
<accession>A0A285EDS9</accession>
<dbReference type="SMART" id="SM00421">
    <property type="entry name" value="HTH_LUXR"/>
    <property type="match status" value="1"/>
</dbReference>
<dbReference type="PANTHER" id="PTHR44688:SF16">
    <property type="entry name" value="DNA-BINDING TRANSCRIPTIONAL ACTIVATOR DEVR_DOSR"/>
    <property type="match status" value="1"/>
</dbReference>
<evidence type="ECO:0000256" key="1">
    <source>
        <dbReference type="ARBA" id="ARBA00023015"/>
    </source>
</evidence>
<organism evidence="6 7">
    <name type="scientific">Geodermatophilus sabuli</name>
    <dbReference type="NCBI Taxonomy" id="1564158"/>
    <lineage>
        <taxon>Bacteria</taxon>
        <taxon>Bacillati</taxon>
        <taxon>Actinomycetota</taxon>
        <taxon>Actinomycetes</taxon>
        <taxon>Geodermatophilales</taxon>
        <taxon>Geodermatophilaceae</taxon>
        <taxon>Geodermatophilus</taxon>
    </lineage>
</organism>
<keyword evidence="7" id="KW-1185">Reference proteome</keyword>
<dbReference type="InterPro" id="IPR016032">
    <property type="entry name" value="Sig_transdc_resp-reg_C-effctor"/>
</dbReference>
<keyword evidence="1" id="KW-0805">Transcription regulation</keyword>
<feature type="region of interest" description="Disordered" evidence="4">
    <location>
        <begin position="806"/>
        <end position="826"/>
    </location>
</feature>
<evidence type="ECO:0000313" key="6">
    <source>
        <dbReference type="EMBL" id="SNX97302.1"/>
    </source>
</evidence>
<name>A0A285EDS9_9ACTN</name>
<dbReference type="PANTHER" id="PTHR44688">
    <property type="entry name" value="DNA-BINDING TRANSCRIPTIONAL ACTIVATOR DEVR_DOSR"/>
    <property type="match status" value="1"/>
</dbReference>
<dbReference type="Proteomes" id="UP000219514">
    <property type="component" value="Unassembled WGS sequence"/>
</dbReference>
<dbReference type="PRINTS" id="PR00038">
    <property type="entry name" value="HTHLUXR"/>
</dbReference>